<dbReference type="Proteomes" id="UP000799441">
    <property type="component" value="Unassembled WGS sequence"/>
</dbReference>
<gene>
    <name evidence="3" type="ORF">K431DRAFT_235962</name>
</gene>
<dbReference type="PROSITE" id="PS00463">
    <property type="entry name" value="ZN2_CY6_FUNGAL_1"/>
    <property type="match status" value="1"/>
</dbReference>
<evidence type="ECO:0000313" key="4">
    <source>
        <dbReference type="Proteomes" id="UP000799441"/>
    </source>
</evidence>
<protein>
    <recommendedName>
        <fullName evidence="2">Zn(2)-C6 fungal-type domain-containing protein</fullName>
    </recommendedName>
</protein>
<feature type="domain" description="Zn(2)-C6 fungal-type" evidence="2">
    <location>
        <begin position="25"/>
        <end position="54"/>
    </location>
</feature>
<dbReference type="Pfam" id="PF00172">
    <property type="entry name" value="Zn_clus"/>
    <property type="match status" value="1"/>
</dbReference>
<dbReference type="EMBL" id="MU003890">
    <property type="protein sequence ID" value="KAF2716167.1"/>
    <property type="molecule type" value="Genomic_DNA"/>
</dbReference>
<keyword evidence="1" id="KW-0539">Nucleus</keyword>
<name>A0A9P4Q150_9PEZI</name>
<dbReference type="InterPro" id="IPR036864">
    <property type="entry name" value="Zn2-C6_fun-type_DNA-bd_sf"/>
</dbReference>
<accession>A0A9P4Q150</accession>
<evidence type="ECO:0000313" key="3">
    <source>
        <dbReference type="EMBL" id="KAF2716167.1"/>
    </source>
</evidence>
<dbReference type="InterPro" id="IPR001138">
    <property type="entry name" value="Zn2Cys6_DnaBD"/>
</dbReference>
<sequence length="76" mass="8766">MLSCSQPFSPTARSLYVVLTRCLNSCQACHRRKVKCSGTQPCQSCSKHDWECNYGDVGRKRYSESYSTHPAHFFWL</sequence>
<organism evidence="3 4">
    <name type="scientific">Polychaeton citri CBS 116435</name>
    <dbReference type="NCBI Taxonomy" id="1314669"/>
    <lineage>
        <taxon>Eukaryota</taxon>
        <taxon>Fungi</taxon>
        <taxon>Dikarya</taxon>
        <taxon>Ascomycota</taxon>
        <taxon>Pezizomycotina</taxon>
        <taxon>Dothideomycetes</taxon>
        <taxon>Dothideomycetidae</taxon>
        <taxon>Capnodiales</taxon>
        <taxon>Capnodiaceae</taxon>
        <taxon>Polychaeton</taxon>
    </lineage>
</organism>
<dbReference type="OrthoDB" id="3944708at2759"/>
<dbReference type="PROSITE" id="PS50048">
    <property type="entry name" value="ZN2_CY6_FUNGAL_2"/>
    <property type="match status" value="1"/>
</dbReference>
<dbReference type="GO" id="GO:0000981">
    <property type="term" value="F:DNA-binding transcription factor activity, RNA polymerase II-specific"/>
    <property type="evidence" value="ECO:0007669"/>
    <property type="project" value="InterPro"/>
</dbReference>
<dbReference type="SMART" id="SM00066">
    <property type="entry name" value="GAL4"/>
    <property type="match status" value="1"/>
</dbReference>
<evidence type="ECO:0000256" key="1">
    <source>
        <dbReference type="ARBA" id="ARBA00023242"/>
    </source>
</evidence>
<evidence type="ECO:0000259" key="2">
    <source>
        <dbReference type="PROSITE" id="PS50048"/>
    </source>
</evidence>
<proteinExistence type="predicted"/>
<dbReference type="SUPFAM" id="SSF57701">
    <property type="entry name" value="Zn2/Cys6 DNA-binding domain"/>
    <property type="match status" value="1"/>
</dbReference>
<reference evidence="3" key="1">
    <citation type="journal article" date="2020" name="Stud. Mycol.">
        <title>101 Dothideomycetes genomes: a test case for predicting lifestyles and emergence of pathogens.</title>
        <authorList>
            <person name="Haridas S."/>
            <person name="Albert R."/>
            <person name="Binder M."/>
            <person name="Bloem J."/>
            <person name="Labutti K."/>
            <person name="Salamov A."/>
            <person name="Andreopoulos B."/>
            <person name="Baker S."/>
            <person name="Barry K."/>
            <person name="Bills G."/>
            <person name="Bluhm B."/>
            <person name="Cannon C."/>
            <person name="Castanera R."/>
            <person name="Culley D."/>
            <person name="Daum C."/>
            <person name="Ezra D."/>
            <person name="Gonzalez J."/>
            <person name="Henrissat B."/>
            <person name="Kuo A."/>
            <person name="Liang C."/>
            <person name="Lipzen A."/>
            <person name="Lutzoni F."/>
            <person name="Magnuson J."/>
            <person name="Mondo S."/>
            <person name="Nolan M."/>
            <person name="Ohm R."/>
            <person name="Pangilinan J."/>
            <person name="Park H.-J."/>
            <person name="Ramirez L."/>
            <person name="Alfaro M."/>
            <person name="Sun H."/>
            <person name="Tritt A."/>
            <person name="Yoshinaga Y."/>
            <person name="Zwiers L.-H."/>
            <person name="Turgeon B."/>
            <person name="Goodwin S."/>
            <person name="Spatafora J."/>
            <person name="Crous P."/>
            <person name="Grigoriev I."/>
        </authorList>
    </citation>
    <scope>NUCLEOTIDE SEQUENCE</scope>
    <source>
        <strain evidence="3">CBS 116435</strain>
    </source>
</reference>
<dbReference type="AlphaFoldDB" id="A0A9P4Q150"/>
<dbReference type="CDD" id="cd00067">
    <property type="entry name" value="GAL4"/>
    <property type="match status" value="1"/>
</dbReference>
<dbReference type="GO" id="GO:0008270">
    <property type="term" value="F:zinc ion binding"/>
    <property type="evidence" value="ECO:0007669"/>
    <property type="project" value="InterPro"/>
</dbReference>
<comment type="caution">
    <text evidence="3">The sequence shown here is derived from an EMBL/GenBank/DDBJ whole genome shotgun (WGS) entry which is preliminary data.</text>
</comment>
<dbReference type="Gene3D" id="4.10.240.10">
    <property type="entry name" value="Zn(2)-C6 fungal-type DNA-binding domain"/>
    <property type="match status" value="1"/>
</dbReference>
<keyword evidence="4" id="KW-1185">Reference proteome</keyword>